<dbReference type="InterPro" id="IPR006037">
    <property type="entry name" value="RCK_C"/>
</dbReference>
<proteinExistence type="inferred from homology"/>
<evidence type="ECO:0000256" key="9">
    <source>
        <dbReference type="SAM" id="Phobius"/>
    </source>
</evidence>
<dbReference type="SUPFAM" id="SSF51735">
    <property type="entry name" value="NAD(P)-binding Rossmann-fold domains"/>
    <property type="match status" value="1"/>
</dbReference>
<evidence type="ECO:0000256" key="7">
    <source>
        <dbReference type="ARBA" id="ARBA00023065"/>
    </source>
</evidence>
<dbReference type="InterPro" id="IPR003148">
    <property type="entry name" value="RCK_N"/>
</dbReference>
<name>A0A917AKR2_9BACI</name>
<feature type="transmembrane region" description="Helical" evidence="9">
    <location>
        <begin position="246"/>
        <end position="264"/>
    </location>
</feature>
<feature type="transmembrane region" description="Helical" evidence="9">
    <location>
        <begin position="276"/>
        <end position="300"/>
    </location>
</feature>
<comment type="subcellular location">
    <subcellularLocation>
        <location evidence="1">Membrane</location>
        <topology evidence="1">Multi-pass membrane protein</topology>
    </subcellularLocation>
</comment>
<dbReference type="InterPro" id="IPR036721">
    <property type="entry name" value="RCK_C_sf"/>
</dbReference>
<dbReference type="GO" id="GO:0016020">
    <property type="term" value="C:membrane"/>
    <property type="evidence" value="ECO:0007669"/>
    <property type="project" value="UniProtKB-SubCell"/>
</dbReference>
<dbReference type="Gene3D" id="3.30.70.1450">
    <property type="entry name" value="Regulator of K+ conductance, C-terminal domain"/>
    <property type="match status" value="1"/>
</dbReference>
<protein>
    <submittedName>
        <fullName evidence="11">Sodium:proton antiporter</fullName>
    </submittedName>
</protein>
<feature type="transmembrane region" description="Helical" evidence="9">
    <location>
        <begin position="32"/>
        <end position="51"/>
    </location>
</feature>
<dbReference type="PANTHER" id="PTHR43562:SF1">
    <property type="entry name" value="NA(+)_H(+) ANTIPORTER YJBQ-RELATED"/>
    <property type="match status" value="1"/>
</dbReference>
<dbReference type="GO" id="GO:0006813">
    <property type="term" value="P:potassium ion transport"/>
    <property type="evidence" value="ECO:0007669"/>
    <property type="project" value="InterPro"/>
</dbReference>
<keyword evidence="6 9" id="KW-1133">Transmembrane helix</keyword>
<dbReference type="GO" id="GO:1902600">
    <property type="term" value="P:proton transmembrane transport"/>
    <property type="evidence" value="ECO:0007669"/>
    <property type="project" value="InterPro"/>
</dbReference>
<keyword evidence="7" id="KW-0406">Ion transport</keyword>
<dbReference type="InterPro" id="IPR006153">
    <property type="entry name" value="Cation/H_exchanger_TM"/>
</dbReference>
<feature type="transmembrane region" description="Helical" evidence="9">
    <location>
        <begin position="306"/>
        <end position="327"/>
    </location>
</feature>
<evidence type="ECO:0000256" key="5">
    <source>
        <dbReference type="ARBA" id="ARBA00022692"/>
    </source>
</evidence>
<dbReference type="Proteomes" id="UP000605259">
    <property type="component" value="Unassembled WGS sequence"/>
</dbReference>
<sequence length="606" mass="66324">MHGGQGELNGLLLVLAIAFFIPIFLHRSRMNAIPVVVAEIIAGMVIGKSGFNIIQEGMWLTVLSTLGFLFLMFLSGLEIDFSAFKQKTTVKKGGEPNAFKVASIIFAGIFILSYIFSLLFVQFGLVDSAFFMTLVISTISLGVVVPTLKENNLMKKTFGQILLLIAVIADLATMILLAVFVSVNSPDGAETWLLLLLFFAGVVFYLLAKKFVRSDLIDALSTGSVQIQTRAIFFLIMVLVVLSENVGAESILGAFLAGALVSLLSPNHEVVSKLDAIGYGFFIPVFFVMVGVDLDVQAIFQEPSALIFIPVLLVCFFLSKFIPLFLLKKWYGMKKVISSSLLLTTTLSLVIAAASIGEGIGVISSTVASSLILGAIITCLIGPILYKKMEPPEEEETKSVAIIGANRMTLPLSLYLKTEGYEVALYTEAKDNVGELDHEFPLVVLDDLSKEMLHRHGIFNQNITVFATSDDEQNIAFAKYAEEESVENVIVRVEDPVVYERVAKEGLNVFSTLHSSRILLKALIHNPSLVKLITQADNALEEVMMRNGSYDGTKLRHLPLLGDILVIQIYRGKQAIVPHGDTELRVGDRLLVSGSKEYINAVKKTL</sequence>
<feature type="transmembrane region" description="Helical" evidence="9">
    <location>
        <begin position="6"/>
        <end position="25"/>
    </location>
</feature>
<dbReference type="AlphaFoldDB" id="A0A917AKR2"/>
<evidence type="ECO:0000256" key="3">
    <source>
        <dbReference type="ARBA" id="ARBA00022448"/>
    </source>
</evidence>
<evidence type="ECO:0000259" key="10">
    <source>
        <dbReference type="PROSITE" id="PS51202"/>
    </source>
</evidence>
<feature type="transmembrane region" description="Helical" evidence="9">
    <location>
        <begin position="98"/>
        <end position="123"/>
    </location>
</feature>
<dbReference type="Pfam" id="PF02254">
    <property type="entry name" value="TrkA_N"/>
    <property type="match status" value="1"/>
</dbReference>
<dbReference type="EMBL" id="BMFK01000001">
    <property type="protein sequence ID" value="GGE58716.1"/>
    <property type="molecule type" value="Genomic_DNA"/>
</dbReference>
<feature type="transmembrane region" description="Helical" evidence="9">
    <location>
        <begin position="161"/>
        <end position="183"/>
    </location>
</feature>
<dbReference type="InterPro" id="IPR038770">
    <property type="entry name" value="Na+/solute_symporter_sf"/>
</dbReference>
<evidence type="ECO:0000256" key="4">
    <source>
        <dbReference type="ARBA" id="ARBA00022449"/>
    </source>
</evidence>
<dbReference type="SUPFAM" id="SSF116726">
    <property type="entry name" value="TrkA C-terminal domain-like"/>
    <property type="match status" value="1"/>
</dbReference>
<comment type="caution">
    <text evidence="11">The sequence shown here is derived from an EMBL/GenBank/DDBJ whole genome shotgun (WGS) entry which is preliminary data.</text>
</comment>
<dbReference type="RefSeq" id="WP_188386984.1">
    <property type="nucleotide sequence ID" value="NZ_BMFK01000001.1"/>
</dbReference>
<dbReference type="PANTHER" id="PTHR43562">
    <property type="entry name" value="NAPA-TYPE SODIUM/HYDROGEN ANTIPORTER"/>
    <property type="match status" value="1"/>
</dbReference>
<dbReference type="InterPro" id="IPR036291">
    <property type="entry name" value="NAD(P)-bd_dom_sf"/>
</dbReference>
<evidence type="ECO:0000256" key="2">
    <source>
        <dbReference type="ARBA" id="ARBA00005551"/>
    </source>
</evidence>
<feature type="domain" description="RCK C-terminal" evidence="10">
    <location>
        <begin position="527"/>
        <end position="606"/>
    </location>
</feature>
<keyword evidence="5 9" id="KW-0812">Transmembrane</keyword>
<keyword evidence="3" id="KW-0813">Transport</keyword>
<feature type="transmembrane region" description="Helical" evidence="9">
    <location>
        <begin position="362"/>
        <end position="386"/>
    </location>
</feature>
<comment type="similarity">
    <text evidence="2">Belongs to the monovalent cation:proton antiporter 2 (CPA2) transporter (TC 2.A.37) family.</text>
</comment>
<evidence type="ECO:0000256" key="6">
    <source>
        <dbReference type="ARBA" id="ARBA00022989"/>
    </source>
</evidence>
<dbReference type="Gene3D" id="1.20.1530.20">
    <property type="match status" value="1"/>
</dbReference>
<feature type="transmembrane region" description="Helical" evidence="9">
    <location>
        <begin position="220"/>
        <end position="240"/>
    </location>
</feature>
<dbReference type="GO" id="GO:0015297">
    <property type="term" value="F:antiporter activity"/>
    <property type="evidence" value="ECO:0007669"/>
    <property type="project" value="UniProtKB-KW"/>
</dbReference>
<dbReference type="Pfam" id="PF00999">
    <property type="entry name" value="Na_H_Exchanger"/>
    <property type="match status" value="1"/>
</dbReference>
<evidence type="ECO:0000313" key="11">
    <source>
        <dbReference type="EMBL" id="GGE58716.1"/>
    </source>
</evidence>
<keyword evidence="12" id="KW-1185">Reference proteome</keyword>
<dbReference type="PROSITE" id="PS51202">
    <property type="entry name" value="RCK_C"/>
    <property type="match status" value="1"/>
</dbReference>
<feature type="transmembrane region" description="Helical" evidence="9">
    <location>
        <begin position="339"/>
        <end position="356"/>
    </location>
</feature>
<evidence type="ECO:0000313" key="12">
    <source>
        <dbReference type="Proteomes" id="UP000605259"/>
    </source>
</evidence>
<reference evidence="11" key="2">
    <citation type="submission" date="2020-09" db="EMBL/GenBank/DDBJ databases">
        <authorList>
            <person name="Sun Q."/>
            <person name="Zhou Y."/>
        </authorList>
    </citation>
    <scope>NUCLEOTIDE SEQUENCE</scope>
    <source>
        <strain evidence="11">CGMCC 1.12698</strain>
    </source>
</reference>
<keyword evidence="8 9" id="KW-0472">Membrane</keyword>
<dbReference type="GO" id="GO:0008324">
    <property type="term" value="F:monoatomic cation transmembrane transporter activity"/>
    <property type="evidence" value="ECO:0007669"/>
    <property type="project" value="InterPro"/>
</dbReference>
<feature type="transmembrane region" description="Helical" evidence="9">
    <location>
        <begin position="57"/>
        <end position="77"/>
    </location>
</feature>
<dbReference type="Pfam" id="PF02080">
    <property type="entry name" value="TrkA_C"/>
    <property type="match status" value="1"/>
</dbReference>
<accession>A0A917AKR2</accession>
<feature type="transmembrane region" description="Helical" evidence="9">
    <location>
        <begin position="189"/>
        <end position="208"/>
    </location>
</feature>
<evidence type="ECO:0000256" key="8">
    <source>
        <dbReference type="ARBA" id="ARBA00023136"/>
    </source>
</evidence>
<evidence type="ECO:0000256" key="1">
    <source>
        <dbReference type="ARBA" id="ARBA00004141"/>
    </source>
</evidence>
<feature type="transmembrane region" description="Helical" evidence="9">
    <location>
        <begin position="129"/>
        <end position="149"/>
    </location>
</feature>
<reference evidence="11" key="1">
    <citation type="journal article" date="2014" name="Int. J. Syst. Evol. Microbiol.">
        <title>Complete genome sequence of Corynebacterium casei LMG S-19264T (=DSM 44701T), isolated from a smear-ripened cheese.</title>
        <authorList>
            <consortium name="US DOE Joint Genome Institute (JGI-PGF)"/>
            <person name="Walter F."/>
            <person name="Albersmeier A."/>
            <person name="Kalinowski J."/>
            <person name="Ruckert C."/>
        </authorList>
    </citation>
    <scope>NUCLEOTIDE SEQUENCE</scope>
    <source>
        <strain evidence="11">CGMCC 1.12698</strain>
    </source>
</reference>
<keyword evidence="4" id="KW-0050">Antiport</keyword>
<dbReference type="Gene3D" id="3.40.50.720">
    <property type="entry name" value="NAD(P)-binding Rossmann-like Domain"/>
    <property type="match status" value="1"/>
</dbReference>
<gene>
    <name evidence="11" type="primary">napA</name>
    <name evidence="11" type="ORF">GCM10007140_06350</name>
</gene>
<organism evidence="11 12">
    <name type="scientific">Priestia taiwanensis</name>
    <dbReference type="NCBI Taxonomy" id="1347902"/>
    <lineage>
        <taxon>Bacteria</taxon>
        <taxon>Bacillati</taxon>
        <taxon>Bacillota</taxon>
        <taxon>Bacilli</taxon>
        <taxon>Bacillales</taxon>
        <taxon>Bacillaceae</taxon>
        <taxon>Priestia</taxon>
    </lineage>
</organism>